<evidence type="ECO:0000313" key="1">
    <source>
        <dbReference type="EMBL" id="KAK8970749.1"/>
    </source>
</evidence>
<proteinExistence type="predicted"/>
<keyword evidence="2" id="KW-1185">Reference proteome</keyword>
<protein>
    <submittedName>
        <fullName evidence="1">Uncharacterized protein</fullName>
    </submittedName>
</protein>
<comment type="caution">
    <text evidence="1">The sequence shown here is derived from an EMBL/GenBank/DDBJ whole genome shotgun (WGS) entry which is preliminary data.</text>
</comment>
<sequence length="351" mass="39028">MSSKLGLAGGIPERRVRPIWDAVESRQFKTALKLSAALLSKYPNSPYAIALKALILERMGKPNDAMTVCIEAKELLCSMDLATSCYEHACGKFPSKEILMGLFDCYVREYSFVKQQQTAIKLYKIAAEERFLLWAICSIQLQVLCSSGAEKLLSFAEALLKKHIASYSLHEPEVFTTAVVMYISILEQQGKYIDALEILSGDLGSVIGIEADKLRMQTFYCFISQIPRALLTHKNSSSKSKSEKALLQKLIPQKLLSNPLLPHHALLPHSAVASSVPRLPPVAAACVIPKALRKQRLTSTLRRNCIPPRSDSEASRSSFLQALPRRDLGCLLRQAHPSSLSRPSFRFKRNA</sequence>
<dbReference type="PANTHER" id="PTHR22767:SF3">
    <property type="entry name" value="N-ALPHA-ACETYLTRANSFERASE 25, NATB AUXILIARY SUBUNIT"/>
    <property type="match status" value="1"/>
</dbReference>
<dbReference type="Gene3D" id="1.25.40.1040">
    <property type="match status" value="1"/>
</dbReference>
<name>A0ABR2N3G6_9ASPA</name>
<evidence type="ECO:0000313" key="2">
    <source>
        <dbReference type="Proteomes" id="UP001412067"/>
    </source>
</evidence>
<dbReference type="PANTHER" id="PTHR22767">
    <property type="entry name" value="N-TERMINAL ACETYLTRANSFERASE-RELATED"/>
    <property type="match status" value="1"/>
</dbReference>
<dbReference type="EMBL" id="JBBWWR010000001">
    <property type="protein sequence ID" value="KAK8970749.1"/>
    <property type="molecule type" value="Genomic_DNA"/>
</dbReference>
<organism evidence="1 2">
    <name type="scientific">Platanthera guangdongensis</name>
    <dbReference type="NCBI Taxonomy" id="2320717"/>
    <lineage>
        <taxon>Eukaryota</taxon>
        <taxon>Viridiplantae</taxon>
        <taxon>Streptophyta</taxon>
        <taxon>Embryophyta</taxon>
        <taxon>Tracheophyta</taxon>
        <taxon>Spermatophyta</taxon>
        <taxon>Magnoliopsida</taxon>
        <taxon>Liliopsida</taxon>
        <taxon>Asparagales</taxon>
        <taxon>Orchidaceae</taxon>
        <taxon>Orchidoideae</taxon>
        <taxon>Orchideae</taxon>
        <taxon>Orchidinae</taxon>
        <taxon>Platanthera</taxon>
    </lineage>
</organism>
<reference evidence="1 2" key="1">
    <citation type="journal article" date="2022" name="Nat. Plants">
        <title>Genomes of leafy and leafless Platanthera orchids illuminate the evolution of mycoheterotrophy.</title>
        <authorList>
            <person name="Li M.H."/>
            <person name="Liu K.W."/>
            <person name="Li Z."/>
            <person name="Lu H.C."/>
            <person name="Ye Q.L."/>
            <person name="Zhang D."/>
            <person name="Wang J.Y."/>
            <person name="Li Y.F."/>
            <person name="Zhong Z.M."/>
            <person name="Liu X."/>
            <person name="Yu X."/>
            <person name="Liu D.K."/>
            <person name="Tu X.D."/>
            <person name="Liu B."/>
            <person name="Hao Y."/>
            <person name="Liao X.Y."/>
            <person name="Jiang Y.T."/>
            <person name="Sun W.H."/>
            <person name="Chen J."/>
            <person name="Chen Y.Q."/>
            <person name="Ai Y."/>
            <person name="Zhai J.W."/>
            <person name="Wu S.S."/>
            <person name="Zhou Z."/>
            <person name="Hsiao Y.Y."/>
            <person name="Wu W.L."/>
            <person name="Chen Y.Y."/>
            <person name="Lin Y.F."/>
            <person name="Hsu J.L."/>
            <person name="Li C.Y."/>
            <person name="Wang Z.W."/>
            <person name="Zhao X."/>
            <person name="Zhong W.Y."/>
            <person name="Ma X.K."/>
            <person name="Ma L."/>
            <person name="Huang J."/>
            <person name="Chen G.Z."/>
            <person name="Huang M.Z."/>
            <person name="Huang L."/>
            <person name="Peng D.H."/>
            <person name="Luo Y.B."/>
            <person name="Zou S.Q."/>
            <person name="Chen S.P."/>
            <person name="Lan S."/>
            <person name="Tsai W.C."/>
            <person name="Van de Peer Y."/>
            <person name="Liu Z.J."/>
        </authorList>
    </citation>
    <scope>NUCLEOTIDE SEQUENCE [LARGE SCALE GENOMIC DNA]</scope>
    <source>
        <strain evidence="1">Lor288</strain>
    </source>
</reference>
<gene>
    <name evidence="1" type="ORF">KSP40_PGU021957</name>
</gene>
<dbReference type="Proteomes" id="UP001412067">
    <property type="component" value="Unassembled WGS sequence"/>
</dbReference>
<accession>A0ABR2N3G6</accession>